<evidence type="ECO:0000313" key="3">
    <source>
        <dbReference type="Proteomes" id="UP000823388"/>
    </source>
</evidence>
<feature type="compositionally biased region" description="Basic residues" evidence="1">
    <location>
        <begin position="205"/>
        <end position="222"/>
    </location>
</feature>
<dbReference type="Proteomes" id="UP000823388">
    <property type="component" value="Chromosome 2N"/>
</dbReference>
<feature type="compositionally biased region" description="Basic residues" evidence="1">
    <location>
        <begin position="7"/>
        <end position="21"/>
    </location>
</feature>
<evidence type="ECO:0000313" key="2">
    <source>
        <dbReference type="EMBL" id="KAG2635019.1"/>
    </source>
</evidence>
<feature type="region of interest" description="Disordered" evidence="1">
    <location>
        <begin position="1"/>
        <end position="44"/>
    </location>
</feature>
<organism evidence="2 3">
    <name type="scientific">Panicum virgatum</name>
    <name type="common">Blackwell switchgrass</name>
    <dbReference type="NCBI Taxonomy" id="38727"/>
    <lineage>
        <taxon>Eukaryota</taxon>
        <taxon>Viridiplantae</taxon>
        <taxon>Streptophyta</taxon>
        <taxon>Embryophyta</taxon>
        <taxon>Tracheophyta</taxon>
        <taxon>Spermatophyta</taxon>
        <taxon>Magnoliopsida</taxon>
        <taxon>Liliopsida</taxon>
        <taxon>Poales</taxon>
        <taxon>Poaceae</taxon>
        <taxon>PACMAD clade</taxon>
        <taxon>Panicoideae</taxon>
        <taxon>Panicodae</taxon>
        <taxon>Paniceae</taxon>
        <taxon>Panicinae</taxon>
        <taxon>Panicum</taxon>
        <taxon>Panicum sect. Hiantes</taxon>
    </lineage>
</organism>
<feature type="compositionally biased region" description="Gly residues" evidence="1">
    <location>
        <begin position="231"/>
        <end position="241"/>
    </location>
</feature>
<name>A0A8T0VU47_PANVG</name>
<evidence type="ECO:0000256" key="1">
    <source>
        <dbReference type="SAM" id="MobiDB-lite"/>
    </source>
</evidence>
<keyword evidence="3" id="KW-1185">Reference proteome</keyword>
<reference evidence="2" key="1">
    <citation type="submission" date="2020-05" db="EMBL/GenBank/DDBJ databases">
        <title>WGS assembly of Panicum virgatum.</title>
        <authorList>
            <person name="Lovell J.T."/>
            <person name="Jenkins J."/>
            <person name="Shu S."/>
            <person name="Juenger T.E."/>
            <person name="Schmutz J."/>
        </authorList>
    </citation>
    <scope>NUCLEOTIDE SEQUENCE</scope>
    <source>
        <strain evidence="2">AP13</strain>
    </source>
</reference>
<gene>
    <name evidence="2" type="ORF">PVAP13_2NG316200</name>
</gene>
<feature type="region of interest" description="Disordered" evidence="1">
    <location>
        <begin position="119"/>
        <end position="147"/>
    </location>
</feature>
<accession>A0A8T0VU47</accession>
<comment type="caution">
    <text evidence="2">The sequence shown here is derived from an EMBL/GenBank/DDBJ whole genome shotgun (WGS) entry which is preliminary data.</text>
</comment>
<proteinExistence type="predicted"/>
<protein>
    <submittedName>
        <fullName evidence="2">Uncharacterized protein</fullName>
    </submittedName>
</protein>
<dbReference type="AlphaFoldDB" id="A0A8T0VU47"/>
<feature type="region of interest" description="Disordered" evidence="1">
    <location>
        <begin position="204"/>
        <end position="241"/>
    </location>
</feature>
<sequence>MASSARLRGRPSRRGRGRRGGRGGTHTSWRTGQRPRLRSSSATGLCGRDAAVQCPSLSLPSMLTSTSVRNTAAMRQRSRGPPAPLPNPHLVPISSLLSLTGAPAHHRRWPDLAPRLLLRPPPPLASSPGPADARRRGGRCSPPTPWPPSPARCRCVAVARADLARELSSWPGGARTRAVACSCRRGSTRERLQLPSGLLCMAGRPARRRRPGARRPRARRPRSSADLQRPSGGGRGWGVVCGGRRTEHQQRRDLRAQRWSASSDGGVRCEARGGVSEMRWGRNVGPCGIALNLAEPVARVAFSGGFRGTAAAHFSSFRYWSMGYRIPVRAA</sequence>
<dbReference type="EMBL" id="CM029040">
    <property type="protein sequence ID" value="KAG2635019.1"/>
    <property type="molecule type" value="Genomic_DNA"/>
</dbReference>